<dbReference type="Proteomes" id="UP000325141">
    <property type="component" value="Unassembled WGS sequence"/>
</dbReference>
<dbReference type="Pfam" id="PF18962">
    <property type="entry name" value="Por_Secre_tail"/>
    <property type="match status" value="1"/>
</dbReference>
<feature type="chain" id="PRO_5024449525" evidence="2">
    <location>
        <begin position="19"/>
        <end position="246"/>
    </location>
</feature>
<keyword evidence="1 2" id="KW-0732">Signal</keyword>
<reference evidence="4 5" key="1">
    <citation type="submission" date="2019-09" db="EMBL/GenBank/DDBJ databases">
        <title>Genome sequence and assembly of Flavobacterium sp.</title>
        <authorList>
            <person name="Chhetri G."/>
        </authorList>
    </citation>
    <scope>NUCLEOTIDE SEQUENCE [LARGE SCALE GENOMIC DNA]</scope>
    <source>
        <strain evidence="4 5">SNL9</strain>
    </source>
</reference>
<evidence type="ECO:0000313" key="4">
    <source>
        <dbReference type="EMBL" id="KAA5531961.1"/>
    </source>
</evidence>
<evidence type="ECO:0000313" key="5">
    <source>
        <dbReference type="Proteomes" id="UP000325141"/>
    </source>
</evidence>
<dbReference type="RefSeq" id="WP_150014279.1">
    <property type="nucleotide sequence ID" value="NZ_VWSG01000013.1"/>
</dbReference>
<evidence type="ECO:0000256" key="2">
    <source>
        <dbReference type="SAM" id="SignalP"/>
    </source>
</evidence>
<dbReference type="NCBIfam" id="TIGR04183">
    <property type="entry name" value="Por_Secre_tail"/>
    <property type="match status" value="1"/>
</dbReference>
<dbReference type="AlphaFoldDB" id="A0A5M6CAE7"/>
<gene>
    <name evidence="4" type="ORF">F0460_13915</name>
</gene>
<dbReference type="CDD" id="cd09631">
    <property type="entry name" value="DOMON_DOH"/>
    <property type="match status" value="1"/>
</dbReference>
<dbReference type="EMBL" id="VWSG01000013">
    <property type="protein sequence ID" value="KAA5531961.1"/>
    <property type="molecule type" value="Genomic_DNA"/>
</dbReference>
<accession>A0A5M6CAE7</accession>
<sequence length="246" mass="25977">MKKIFTLTAFLTILAANAQFTSGNVTLGSTGMVVKLETNATTATITLTGNSNSYLGIGFGSAGMDNGSDGFIYNSQSNLDYTFAGVGSNPVADVTQHWTVSSNTVASGIRTIVATRTLAGGTEDYTIANAAGNISISYARGTGLSLANHGTSRGYSTLVMKASLSTEDFDQQKIKVYPNPVTDLLHFGENGTIKKVSFYDTTGRMIKTTLTEGKSSIDVSTLAKGTYVVEYELTDGSISYDKIVKK</sequence>
<name>A0A5M6CAE7_9FLAO</name>
<keyword evidence="5" id="KW-1185">Reference proteome</keyword>
<organism evidence="4 5">
    <name type="scientific">Paenimyroides baculatum</name>
    <dbReference type="NCBI Taxonomy" id="2608000"/>
    <lineage>
        <taxon>Bacteria</taxon>
        <taxon>Pseudomonadati</taxon>
        <taxon>Bacteroidota</taxon>
        <taxon>Flavobacteriia</taxon>
        <taxon>Flavobacteriales</taxon>
        <taxon>Flavobacteriaceae</taxon>
        <taxon>Paenimyroides</taxon>
    </lineage>
</organism>
<dbReference type="InterPro" id="IPR045266">
    <property type="entry name" value="DOH_DOMON"/>
</dbReference>
<proteinExistence type="predicted"/>
<evidence type="ECO:0000256" key="1">
    <source>
        <dbReference type="ARBA" id="ARBA00022729"/>
    </source>
</evidence>
<protein>
    <submittedName>
        <fullName evidence="4">T9SS type A sorting domain-containing protein</fullName>
    </submittedName>
</protein>
<dbReference type="InterPro" id="IPR026444">
    <property type="entry name" value="Secre_tail"/>
</dbReference>
<comment type="caution">
    <text evidence="4">The sequence shown here is derived from an EMBL/GenBank/DDBJ whole genome shotgun (WGS) entry which is preliminary data.</text>
</comment>
<feature type="signal peptide" evidence="2">
    <location>
        <begin position="1"/>
        <end position="18"/>
    </location>
</feature>
<feature type="domain" description="Secretion system C-terminal sorting" evidence="3">
    <location>
        <begin position="176"/>
        <end position="243"/>
    </location>
</feature>
<evidence type="ECO:0000259" key="3">
    <source>
        <dbReference type="Pfam" id="PF18962"/>
    </source>
</evidence>